<dbReference type="PROSITE" id="PS51318">
    <property type="entry name" value="TAT"/>
    <property type="match status" value="1"/>
</dbReference>
<dbReference type="EMBL" id="BKAJ01000058">
    <property type="protein sequence ID" value="GEP56226.1"/>
    <property type="molecule type" value="Genomic_DNA"/>
</dbReference>
<feature type="chain" id="PRO_5021726346" evidence="4">
    <location>
        <begin position="33"/>
        <end position="414"/>
    </location>
</feature>
<proteinExistence type="inferred from homology"/>
<dbReference type="Gene3D" id="3.40.50.2300">
    <property type="match status" value="2"/>
</dbReference>
<comment type="similarity">
    <text evidence="1">Belongs to the leucine-binding protein family.</text>
</comment>
<organism evidence="6 7">
    <name type="scientific">Reyranella soli</name>
    <dbReference type="NCBI Taxonomy" id="1230389"/>
    <lineage>
        <taxon>Bacteria</taxon>
        <taxon>Pseudomonadati</taxon>
        <taxon>Pseudomonadota</taxon>
        <taxon>Alphaproteobacteria</taxon>
        <taxon>Hyphomicrobiales</taxon>
        <taxon>Reyranellaceae</taxon>
        <taxon>Reyranella</taxon>
    </lineage>
</organism>
<dbReference type="InterPro" id="IPR028081">
    <property type="entry name" value="Leu-bd"/>
</dbReference>
<keyword evidence="2 4" id="KW-0732">Signal</keyword>
<dbReference type="InterPro" id="IPR028082">
    <property type="entry name" value="Peripla_BP_I"/>
</dbReference>
<comment type="caution">
    <text evidence="6">The sequence shown here is derived from an EMBL/GenBank/DDBJ whole genome shotgun (WGS) entry which is preliminary data.</text>
</comment>
<dbReference type="CDD" id="cd06338">
    <property type="entry name" value="PBP1_ABC_ligand_binding-like"/>
    <property type="match status" value="1"/>
</dbReference>
<feature type="signal peptide" evidence="4">
    <location>
        <begin position="1"/>
        <end position="32"/>
    </location>
</feature>
<reference evidence="6 7" key="1">
    <citation type="submission" date="2019-07" db="EMBL/GenBank/DDBJ databases">
        <title>Whole genome shotgun sequence of Reyranella soli NBRC 108950.</title>
        <authorList>
            <person name="Hosoyama A."/>
            <person name="Uohara A."/>
            <person name="Ohji S."/>
            <person name="Ichikawa N."/>
        </authorList>
    </citation>
    <scope>NUCLEOTIDE SEQUENCE [LARGE SCALE GENOMIC DNA]</scope>
    <source>
        <strain evidence="6 7">NBRC 108950</strain>
    </source>
</reference>
<evidence type="ECO:0000313" key="7">
    <source>
        <dbReference type="Proteomes" id="UP000321058"/>
    </source>
</evidence>
<name>A0A512NBA3_9HYPH</name>
<evidence type="ECO:0000256" key="1">
    <source>
        <dbReference type="ARBA" id="ARBA00010062"/>
    </source>
</evidence>
<keyword evidence="3" id="KW-0813">Transport</keyword>
<dbReference type="InterPro" id="IPR051010">
    <property type="entry name" value="BCAA_transport"/>
</dbReference>
<sequence>MSVHSKKATRRRVMSALGAAALAAPAIRSAHAQAKTIVFGGSVPLTGAAAETGLNVNNGYITAVSYFNDVLGGVEIAGEKYKLELKLFDDASDPARATTLIQRQIDEGTNFFLGSFGSNIVLPTAAITERAKKPMVQTGGGSDAIFTKGFKYVFGMYPRATRQFASTAALFKTLTPTPQTYSVIWTNDAFSKTAGQGVKLSCDAAGFKKLDEFELPAKPTDVSSVLGSVRANTPDLLVCVMHDQDSLLIARQMVASNTNVKCLFQGLGPQLASFREALGKYSEYLMCSTYWDESVPYKDKFFGDSRKFVEYYKTKFTRPIAYHTAGAAACIETYILAMQAAKSTNPEAVRDALSKADYETFYSRIKFTPDGDGDAIIMGSMIGQVQKTKLEIVFPEAASSAKALYPQPTWDKKA</sequence>
<dbReference type="InterPro" id="IPR006311">
    <property type="entry name" value="TAT_signal"/>
</dbReference>
<dbReference type="Proteomes" id="UP000321058">
    <property type="component" value="Unassembled WGS sequence"/>
</dbReference>
<dbReference type="Pfam" id="PF13458">
    <property type="entry name" value="Peripla_BP_6"/>
    <property type="match status" value="1"/>
</dbReference>
<dbReference type="AlphaFoldDB" id="A0A512NBA3"/>
<accession>A0A512NBA3</accession>
<evidence type="ECO:0000256" key="4">
    <source>
        <dbReference type="SAM" id="SignalP"/>
    </source>
</evidence>
<evidence type="ECO:0000313" key="6">
    <source>
        <dbReference type="EMBL" id="GEP56226.1"/>
    </source>
</evidence>
<evidence type="ECO:0000256" key="3">
    <source>
        <dbReference type="ARBA" id="ARBA00022970"/>
    </source>
</evidence>
<protein>
    <submittedName>
        <fullName evidence="6">Branched-chain amino acid ABC transporter substrate-binding protein</fullName>
    </submittedName>
</protein>
<keyword evidence="7" id="KW-1185">Reference proteome</keyword>
<evidence type="ECO:0000256" key="2">
    <source>
        <dbReference type="ARBA" id="ARBA00022729"/>
    </source>
</evidence>
<feature type="domain" description="Leucine-binding protein" evidence="5">
    <location>
        <begin position="36"/>
        <end position="386"/>
    </location>
</feature>
<dbReference type="PANTHER" id="PTHR30483:SF37">
    <property type="entry name" value="ABC TRANSPORTER SUBSTRATE-BINDING PROTEIN"/>
    <property type="match status" value="1"/>
</dbReference>
<dbReference type="OrthoDB" id="9786833at2"/>
<dbReference type="GO" id="GO:0006865">
    <property type="term" value="P:amino acid transport"/>
    <property type="evidence" value="ECO:0007669"/>
    <property type="project" value="UniProtKB-KW"/>
</dbReference>
<dbReference type="PANTHER" id="PTHR30483">
    <property type="entry name" value="LEUCINE-SPECIFIC-BINDING PROTEIN"/>
    <property type="match status" value="1"/>
</dbReference>
<gene>
    <name evidence="6" type="ORF">RSO01_33920</name>
</gene>
<evidence type="ECO:0000259" key="5">
    <source>
        <dbReference type="Pfam" id="PF13458"/>
    </source>
</evidence>
<keyword evidence="3" id="KW-0029">Amino-acid transport</keyword>
<dbReference type="SUPFAM" id="SSF53822">
    <property type="entry name" value="Periplasmic binding protein-like I"/>
    <property type="match status" value="1"/>
</dbReference>